<keyword evidence="2" id="KW-1185">Reference proteome</keyword>
<dbReference type="Gene3D" id="3.40.50.150">
    <property type="entry name" value="Vaccinia Virus protein VP39"/>
    <property type="match status" value="1"/>
</dbReference>
<dbReference type="Proteomes" id="UP000326881">
    <property type="component" value="Plasmid unnamed"/>
</dbReference>
<gene>
    <name evidence="1" type="ORF">FZ934_24155</name>
</gene>
<sequence>MAQSLRLDGESLVAPGEIREATRGVATPDPGDLLLAKAELALALDLSLRQFRSAVEPAAIIERLTVALHQMRRRFQPEVWDVVVAIAQAHPVAQFLHQDPLTRWSFDKPRGYSGDAHLLDFIYGSPETAESVKASSVLGRAIYEYTRNASSSVAVRERRDLLTRRVDEMASVRQGSVEVLAIASGHLREGVSSAALAGGSIKRWVALDQDPLSVGTVARDFANTSVEALNGSVRSLLGGKHSLGTFDFIYAAGLYDYLPDPVAIRLTRKCLSLLKSGGSFLFANFSPEMEVDGYMETFMNWALLLRSELDMSVIAKESADSADFRISLWSGGNRSIAYCEITKLA</sequence>
<dbReference type="RefSeq" id="WP_153273334.1">
    <property type="nucleotide sequence ID" value="NZ_CP043499.1"/>
</dbReference>
<evidence type="ECO:0000313" key="2">
    <source>
        <dbReference type="Proteomes" id="UP000326881"/>
    </source>
</evidence>
<proteinExistence type="predicted"/>
<keyword evidence="1" id="KW-0808">Transferase</keyword>
<protein>
    <submittedName>
        <fullName evidence="1">Class I SAM-dependent methyltransferase</fullName>
    </submittedName>
</protein>
<dbReference type="EMBL" id="CP043499">
    <property type="protein sequence ID" value="QFY63369.1"/>
    <property type="molecule type" value="Genomic_DNA"/>
</dbReference>
<dbReference type="AlphaFoldDB" id="A0A5Q0CH24"/>
<dbReference type="SUPFAM" id="SSF53335">
    <property type="entry name" value="S-adenosyl-L-methionine-dependent methyltransferases"/>
    <property type="match status" value="1"/>
</dbReference>
<organism evidence="1 2">
    <name type="scientific">Rhizobium grahamii</name>
    <dbReference type="NCBI Taxonomy" id="1120045"/>
    <lineage>
        <taxon>Bacteria</taxon>
        <taxon>Pseudomonadati</taxon>
        <taxon>Pseudomonadota</taxon>
        <taxon>Alphaproteobacteria</taxon>
        <taxon>Hyphomicrobiales</taxon>
        <taxon>Rhizobiaceae</taxon>
        <taxon>Rhizobium/Agrobacterium group</taxon>
        <taxon>Rhizobium</taxon>
    </lineage>
</organism>
<name>A0A5Q0CH24_9HYPH</name>
<dbReference type="InterPro" id="IPR029063">
    <property type="entry name" value="SAM-dependent_MTases_sf"/>
</dbReference>
<dbReference type="KEGG" id="rgr:FZ934_24155"/>
<dbReference type="GO" id="GO:0032259">
    <property type="term" value="P:methylation"/>
    <property type="evidence" value="ECO:0007669"/>
    <property type="project" value="UniProtKB-KW"/>
</dbReference>
<evidence type="ECO:0000313" key="1">
    <source>
        <dbReference type="EMBL" id="QFY63369.1"/>
    </source>
</evidence>
<accession>A0A5Q0CH24</accession>
<reference evidence="1 2" key="1">
    <citation type="submission" date="2019-08" db="EMBL/GenBank/DDBJ databases">
        <title>Prosopis cineraria nodule microbiome.</title>
        <authorList>
            <person name="Ali R."/>
            <person name="Chaluvadi S.R."/>
            <person name="Wang X."/>
        </authorList>
    </citation>
    <scope>NUCLEOTIDE SEQUENCE [LARGE SCALE GENOMIC DNA]</scope>
    <source>
        <strain evidence="1 2">BG7</strain>
        <plasmid evidence="1 2">unnamed</plasmid>
    </source>
</reference>
<keyword evidence="1" id="KW-0489">Methyltransferase</keyword>
<keyword evidence="1" id="KW-0614">Plasmid</keyword>
<geneLocation type="plasmid" evidence="1 2">
    <name>unnamed</name>
</geneLocation>
<dbReference type="OrthoDB" id="428497at2"/>
<dbReference type="GO" id="GO:0008168">
    <property type="term" value="F:methyltransferase activity"/>
    <property type="evidence" value="ECO:0007669"/>
    <property type="project" value="UniProtKB-KW"/>
</dbReference>